<feature type="domain" description="Calcineurin-like phosphoesterase" evidence="3">
    <location>
        <begin position="133"/>
        <end position="391"/>
    </location>
</feature>
<dbReference type="CDD" id="cd07383">
    <property type="entry name" value="MPP_Dcr2"/>
    <property type="match status" value="1"/>
</dbReference>
<dbReference type="PANTHER" id="PTHR32440">
    <property type="entry name" value="PHOSPHATASE DCR2-RELATED-RELATED"/>
    <property type="match status" value="1"/>
</dbReference>
<feature type="compositionally biased region" description="Polar residues" evidence="1">
    <location>
        <begin position="9"/>
        <end position="19"/>
    </location>
</feature>
<organism evidence="4 5">
    <name type="scientific">Letharia columbiana</name>
    <dbReference type="NCBI Taxonomy" id="112416"/>
    <lineage>
        <taxon>Eukaryota</taxon>
        <taxon>Fungi</taxon>
        <taxon>Dikarya</taxon>
        <taxon>Ascomycota</taxon>
        <taxon>Pezizomycotina</taxon>
        <taxon>Lecanoromycetes</taxon>
        <taxon>OSLEUM clade</taxon>
        <taxon>Lecanoromycetidae</taxon>
        <taxon>Lecanorales</taxon>
        <taxon>Lecanorineae</taxon>
        <taxon>Parmeliaceae</taxon>
        <taxon>Letharia</taxon>
    </lineage>
</organism>
<dbReference type="InterPro" id="IPR029052">
    <property type="entry name" value="Metallo-depent_PP-like"/>
</dbReference>
<reference evidence="4 5" key="1">
    <citation type="journal article" date="2020" name="Genomics">
        <title>Complete, high-quality genomes from long-read metagenomic sequencing of two wolf lichen thalli reveals enigmatic genome architecture.</title>
        <authorList>
            <person name="McKenzie S.K."/>
            <person name="Walston R.F."/>
            <person name="Allen J.L."/>
        </authorList>
    </citation>
    <scope>NUCLEOTIDE SEQUENCE [LARGE SCALE GENOMIC DNA]</scope>
    <source>
        <strain evidence="4">WasteWater2</strain>
    </source>
</reference>
<dbReference type="GeneID" id="59289012"/>
<evidence type="ECO:0000259" key="3">
    <source>
        <dbReference type="Pfam" id="PF00149"/>
    </source>
</evidence>
<dbReference type="PANTHER" id="PTHR32440:SF11">
    <property type="entry name" value="METALLOPHOSPHOESTERASE DOMAIN-CONTAINING PROTEIN"/>
    <property type="match status" value="1"/>
</dbReference>
<feature type="compositionally biased region" description="Polar residues" evidence="1">
    <location>
        <begin position="60"/>
        <end position="72"/>
    </location>
</feature>
<dbReference type="SUPFAM" id="SSF56300">
    <property type="entry name" value="Metallo-dependent phosphatases"/>
    <property type="match status" value="1"/>
</dbReference>
<feature type="transmembrane region" description="Helical" evidence="2">
    <location>
        <begin position="90"/>
        <end position="114"/>
    </location>
</feature>
<feature type="compositionally biased region" description="Basic and acidic residues" evidence="1">
    <location>
        <begin position="23"/>
        <end position="59"/>
    </location>
</feature>
<dbReference type="Gene3D" id="3.60.21.10">
    <property type="match status" value="1"/>
</dbReference>
<gene>
    <name evidence="4" type="ORF">HO173_007355</name>
</gene>
<evidence type="ECO:0000313" key="5">
    <source>
        <dbReference type="Proteomes" id="UP000578531"/>
    </source>
</evidence>
<dbReference type="AlphaFoldDB" id="A0A8H6L3M2"/>
<dbReference type="RefSeq" id="XP_037163719.1">
    <property type="nucleotide sequence ID" value="XM_037309259.1"/>
</dbReference>
<keyword evidence="2" id="KW-0812">Transmembrane</keyword>
<sequence length="484" mass="52899">MYSRERGQPSATPDMSSASCPKDPAKQEAFKEFMGDVPRENEPVDRFMELADGPSKESRSPASEQEGSSHMNASPPFGVEMKRGRCLPWLPLPSSCLLFSLLAMLTMFFSLLVLSSALLCKAELNLAEDYSFHISVFSDLHYGENESTFGIPADMNSAALMRQVLSQEQPDFVVLNGDLITGENTFAFNSTGYVDEIVAPLVQGDYSWASTYGNHDSKYNLSREALYAEEKKYASAYTQHGPAGTDGVTNYVLPVFPLNSTGSSQTPVAFLWFFDSRGGSEYQSLPANVDNIDNYVSNGTVSWYRSAQADLQSQYGTLPSLAFVHIPTLAFVDLQAQTNPKVSGPNYPGLNEDVPLAQQGYSNTGSEAIPFMQALLDTPGLHSIYSGHDHGDSWCGRWPNTTLPGYGVGGGSSQERPILCFCKHSGYGGYGVWNRGVRQIRMSFDQYGGMSVDTWVRMQAGIIVTAVSLNETYGEDVYSTADGQ</sequence>
<evidence type="ECO:0000256" key="1">
    <source>
        <dbReference type="SAM" id="MobiDB-lite"/>
    </source>
</evidence>
<feature type="region of interest" description="Disordered" evidence="1">
    <location>
        <begin position="1"/>
        <end position="75"/>
    </location>
</feature>
<keyword evidence="2" id="KW-1133">Transmembrane helix</keyword>
<accession>A0A8H6L3M2</accession>
<dbReference type="Pfam" id="PF00149">
    <property type="entry name" value="Metallophos"/>
    <property type="match status" value="1"/>
</dbReference>
<keyword evidence="5" id="KW-1185">Reference proteome</keyword>
<comment type="caution">
    <text evidence="4">The sequence shown here is derived from an EMBL/GenBank/DDBJ whole genome shotgun (WGS) entry which is preliminary data.</text>
</comment>
<dbReference type="GO" id="GO:0005737">
    <property type="term" value="C:cytoplasm"/>
    <property type="evidence" value="ECO:0007669"/>
    <property type="project" value="TreeGrafter"/>
</dbReference>
<protein>
    <recommendedName>
        <fullName evidence="3">Calcineurin-like phosphoesterase domain-containing protein</fullName>
    </recommendedName>
</protein>
<dbReference type="EMBL" id="JACCJC010000030">
    <property type="protein sequence ID" value="KAF6234322.1"/>
    <property type="molecule type" value="Genomic_DNA"/>
</dbReference>
<dbReference type="Proteomes" id="UP000578531">
    <property type="component" value="Unassembled WGS sequence"/>
</dbReference>
<dbReference type="OrthoDB" id="783096at2759"/>
<name>A0A8H6L3M2_9LECA</name>
<evidence type="ECO:0000313" key="4">
    <source>
        <dbReference type="EMBL" id="KAF6234322.1"/>
    </source>
</evidence>
<proteinExistence type="predicted"/>
<keyword evidence="2" id="KW-0472">Membrane</keyword>
<evidence type="ECO:0000256" key="2">
    <source>
        <dbReference type="SAM" id="Phobius"/>
    </source>
</evidence>
<dbReference type="GO" id="GO:0016788">
    <property type="term" value="F:hydrolase activity, acting on ester bonds"/>
    <property type="evidence" value="ECO:0007669"/>
    <property type="project" value="TreeGrafter"/>
</dbReference>
<dbReference type="InterPro" id="IPR004843">
    <property type="entry name" value="Calcineurin-like_PHP"/>
</dbReference>